<evidence type="ECO:0000256" key="1">
    <source>
        <dbReference type="SAM" id="MobiDB-lite"/>
    </source>
</evidence>
<protein>
    <submittedName>
        <fullName evidence="2">Uncharacterized protein</fullName>
    </submittedName>
</protein>
<feature type="region of interest" description="Disordered" evidence="1">
    <location>
        <begin position="15"/>
        <end position="45"/>
    </location>
</feature>
<dbReference type="EMBL" id="CP028130">
    <property type="protein sequence ID" value="AZZ54993.1"/>
    <property type="molecule type" value="Genomic_DNA"/>
</dbReference>
<proteinExistence type="predicted"/>
<accession>A0AAD2JG71</accession>
<organism evidence="2 3">
    <name type="scientific">Rathayibacter iranicus</name>
    <dbReference type="NCBI Taxonomy" id="59737"/>
    <lineage>
        <taxon>Bacteria</taxon>
        <taxon>Bacillati</taxon>
        <taxon>Actinomycetota</taxon>
        <taxon>Actinomycetes</taxon>
        <taxon>Micrococcales</taxon>
        <taxon>Microbacteriaceae</taxon>
        <taxon>Rathayibacter</taxon>
    </lineage>
</organism>
<dbReference type="Proteomes" id="UP000283946">
    <property type="component" value="Chromosome"/>
</dbReference>
<evidence type="ECO:0000313" key="3">
    <source>
        <dbReference type="Proteomes" id="UP000283946"/>
    </source>
</evidence>
<name>A0AAD2JG71_9MICO</name>
<dbReference type="AlphaFoldDB" id="A0AAD2JG71"/>
<gene>
    <name evidence="2" type="ORF">C7V51_03150</name>
</gene>
<dbReference type="KEGG" id="ria:C7V51_03150"/>
<reference evidence="2 3" key="1">
    <citation type="submission" date="2018-03" db="EMBL/GenBank/DDBJ databases">
        <title>Bacteriophage NCPPB3778 and a type I-E CRISPR drive the evolution of the US Biological Select Agent, Rathayibacter toxicus.</title>
        <authorList>
            <person name="Davis E.W.II."/>
            <person name="Tabima J.F."/>
            <person name="Weisberg A.J."/>
            <person name="Dantas Lopes L."/>
            <person name="Wiseman M.S."/>
            <person name="Wiseman M.S."/>
            <person name="Pupko T."/>
            <person name="Belcher M.S."/>
            <person name="Sechler A.J."/>
            <person name="Tancos M.A."/>
            <person name="Schroeder B.K."/>
            <person name="Murray T.D."/>
            <person name="Luster D.G."/>
            <person name="Schneider W.L."/>
            <person name="Rogers E."/>
            <person name="Andreote F.D."/>
            <person name="Grunwald N.J."/>
            <person name="Putnam M.L."/>
            <person name="Chang J.H."/>
        </authorList>
    </citation>
    <scope>NUCLEOTIDE SEQUENCE [LARGE SCALE GENOMIC DNA]</scope>
    <source>
        <strain evidence="2 3">NCCPB 2253</strain>
    </source>
</reference>
<sequence length="378" mass="41072">MQLRPRAAYMPTMTDWNADMHPRGHPNNAGSFTTKQNTDPEASLNYGAGSLTPQGAGSLLEGTLTQTSERAARLIDDAVGVAAIQRAARRFAFRYQMSPDTRDDIAQDTIVDLLAQQRTNGLSALRDNPALLNAAARAVASRYLDPNVRHEDLTGRALLKKTRAEQEKELGRSMTSAEYKRLADHIRLTEFKPGRRPGAHYYLENRETSLSTPLGEEFTFGDTLVAEETDAPFANDTSPLADIVDSLERKNTHGDLVLGDGTALPKHTRSSVKAEAWNHFADVSDAPKVQRGTLDAVRAKAAAAAVVSHPGGVEQLARDWERGETTEAQDAALFAPFGDLSMSDRERAVGQLLRQPSYAEDLYGSALSIASSRAKTAA</sequence>
<feature type="compositionally biased region" description="Polar residues" evidence="1">
    <location>
        <begin position="28"/>
        <end position="40"/>
    </location>
</feature>
<evidence type="ECO:0000313" key="2">
    <source>
        <dbReference type="EMBL" id="AZZ54993.1"/>
    </source>
</evidence>